<dbReference type="SUPFAM" id="SSF52047">
    <property type="entry name" value="RNI-like"/>
    <property type="match status" value="1"/>
</dbReference>
<evidence type="ECO:0000313" key="1">
    <source>
        <dbReference type="EMBL" id="PBC32168.1"/>
    </source>
</evidence>
<dbReference type="Proteomes" id="UP000242457">
    <property type="component" value="Unassembled WGS sequence"/>
</dbReference>
<dbReference type="InterPro" id="IPR032675">
    <property type="entry name" value="LRR_dom_sf"/>
</dbReference>
<keyword evidence="2" id="KW-1185">Reference proteome</keyword>
<gene>
    <name evidence="1" type="ORF">APICC_05816</name>
</gene>
<reference evidence="1 2" key="1">
    <citation type="submission" date="2014-07" db="EMBL/GenBank/DDBJ databases">
        <title>Genomic and transcriptomic analysis on Apis cerana provide comprehensive insights into honey bee biology.</title>
        <authorList>
            <person name="Diao Q."/>
            <person name="Sun L."/>
            <person name="Zheng H."/>
            <person name="Zheng H."/>
            <person name="Xu S."/>
            <person name="Wang S."/>
            <person name="Zeng Z."/>
            <person name="Hu F."/>
            <person name="Su S."/>
            <person name="Wu J."/>
        </authorList>
    </citation>
    <scope>NUCLEOTIDE SEQUENCE [LARGE SCALE GENOMIC DNA]</scope>
    <source>
        <tissue evidence="1">Pupae without intestine</tissue>
    </source>
</reference>
<proteinExistence type="predicted"/>
<dbReference type="PANTHER" id="PTHR13318">
    <property type="entry name" value="PARTNER OF PAIRED, ISOFORM B-RELATED"/>
    <property type="match status" value="1"/>
</dbReference>
<name>A0A2A3EKD7_APICC</name>
<dbReference type="OrthoDB" id="9974792at2759"/>
<evidence type="ECO:0000313" key="2">
    <source>
        <dbReference type="Proteomes" id="UP000242457"/>
    </source>
</evidence>
<organism evidence="1 2">
    <name type="scientific">Apis cerana cerana</name>
    <name type="common">Oriental honeybee</name>
    <dbReference type="NCBI Taxonomy" id="94128"/>
    <lineage>
        <taxon>Eukaryota</taxon>
        <taxon>Metazoa</taxon>
        <taxon>Ecdysozoa</taxon>
        <taxon>Arthropoda</taxon>
        <taxon>Hexapoda</taxon>
        <taxon>Insecta</taxon>
        <taxon>Pterygota</taxon>
        <taxon>Neoptera</taxon>
        <taxon>Endopterygota</taxon>
        <taxon>Hymenoptera</taxon>
        <taxon>Apocrita</taxon>
        <taxon>Aculeata</taxon>
        <taxon>Apoidea</taxon>
        <taxon>Anthophila</taxon>
        <taxon>Apidae</taxon>
        <taxon>Apis</taxon>
    </lineage>
</organism>
<dbReference type="AlphaFoldDB" id="A0A2A3EKD7"/>
<protein>
    <submittedName>
        <fullName evidence="1">F-box/LRR-repeat protein</fullName>
    </submittedName>
</protein>
<dbReference type="PANTHER" id="PTHR13318:SF95">
    <property type="entry name" value="F-BOX PROTEIN YLR352W"/>
    <property type="match status" value="1"/>
</dbReference>
<accession>A0A2A3EKD7</accession>
<dbReference type="GO" id="GO:0019005">
    <property type="term" value="C:SCF ubiquitin ligase complex"/>
    <property type="evidence" value="ECO:0007669"/>
    <property type="project" value="TreeGrafter"/>
</dbReference>
<sequence length="325" mass="36769">MIWTNVCKAHTGVNRYEHVSFATRVSVYYTNSSVVRVRNIIASTVLRSNQMLALMNTAKLDFLDIANDKFKTIMKISNNDSIEQKKNRPGNDEDSSKTLQLLRIKGFPRLLPEGIEALVNYCCYLQELSLSYSLLSDELLLALSSEKQVQLETLRLEVHPETKPLPRVSDKAWFSFSNHLPNINLVLLSYMTNEDDQSPLFAPYVPITHLYFGETPSETMILHIGYQCPRLVELVIAAYGSGLLDRALLFVAEHCPRLSAVALGDCEITCSGLLEFVTLCAKRLQILYIWETSLIEDSELDITTLSKNVSLLLGRTWVPEYIPLC</sequence>
<dbReference type="EMBL" id="KZ288220">
    <property type="protein sequence ID" value="PBC32168.1"/>
    <property type="molecule type" value="Genomic_DNA"/>
</dbReference>
<dbReference type="Gene3D" id="3.80.10.10">
    <property type="entry name" value="Ribonuclease Inhibitor"/>
    <property type="match status" value="1"/>
</dbReference>
<dbReference type="GO" id="GO:0031146">
    <property type="term" value="P:SCF-dependent proteasomal ubiquitin-dependent protein catabolic process"/>
    <property type="evidence" value="ECO:0007669"/>
    <property type="project" value="TreeGrafter"/>
</dbReference>
<dbReference type="STRING" id="94128.A0A2A3EKD7"/>